<keyword evidence="1" id="KW-0175">Coiled coil</keyword>
<organism evidence="3 4">
    <name type="scientific">Tanacetum coccineum</name>
    <dbReference type="NCBI Taxonomy" id="301880"/>
    <lineage>
        <taxon>Eukaryota</taxon>
        <taxon>Viridiplantae</taxon>
        <taxon>Streptophyta</taxon>
        <taxon>Embryophyta</taxon>
        <taxon>Tracheophyta</taxon>
        <taxon>Spermatophyta</taxon>
        <taxon>Magnoliopsida</taxon>
        <taxon>eudicotyledons</taxon>
        <taxon>Gunneridae</taxon>
        <taxon>Pentapetalae</taxon>
        <taxon>asterids</taxon>
        <taxon>campanulids</taxon>
        <taxon>Asterales</taxon>
        <taxon>Asteraceae</taxon>
        <taxon>Asteroideae</taxon>
        <taxon>Anthemideae</taxon>
        <taxon>Anthemidinae</taxon>
        <taxon>Tanacetum</taxon>
    </lineage>
</organism>
<keyword evidence="4" id="KW-1185">Reference proteome</keyword>
<name>A0ABQ4Z435_9ASTR</name>
<feature type="region of interest" description="Disordered" evidence="2">
    <location>
        <begin position="299"/>
        <end position="344"/>
    </location>
</feature>
<feature type="region of interest" description="Disordered" evidence="2">
    <location>
        <begin position="185"/>
        <end position="204"/>
    </location>
</feature>
<evidence type="ECO:0000256" key="2">
    <source>
        <dbReference type="SAM" id="MobiDB-lite"/>
    </source>
</evidence>
<reference evidence="3" key="1">
    <citation type="journal article" date="2022" name="Int. J. Mol. Sci.">
        <title>Draft Genome of Tanacetum Coccineum: Genomic Comparison of Closely Related Tanacetum-Family Plants.</title>
        <authorList>
            <person name="Yamashiro T."/>
            <person name="Shiraishi A."/>
            <person name="Nakayama K."/>
            <person name="Satake H."/>
        </authorList>
    </citation>
    <scope>NUCLEOTIDE SEQUENCE</scope>
</reference>
<feature type="coiled-coil region" evidence="1">
    <location>
        <begin position="231"/>
        <end position="265"/>
    </location>
</feature>
<feature type="compositionally biased region" description="Polar residues" evidence="2">
    <location>
        <begin position="185"/>
        <end position="195"/>
    </location>
</feature>
<evidence type="ECO:0000313" key="3">
    <source>
        <dbReference type="EMBL" id="GJS84501.1"/>
    </source>
</evidence>
<proteinExistence type="predicted"/>
<dbReference type="CDD" id="cd09272">
    <property type="entry name" value="RNase_HI_RT_Ty1"/>
    <property type="match status" value="1"/>
</dbReference>
<dbReference type="EMBL" id="BQNB010010979">
    <property type="protein sequence ID" value="GJS84501.1"/>
    <property type="molecule type" value="Genomic_DNA"/>
</dbReference>
<sequence>MVDTSLRNYSLSKDPLGRLKPKQAWEQGLLCFQDFNGGHVVFGGSKGYITGKGKIKTGKLDFKDVSFVKELQHFNLFSVSQMCDKKKQRDVIEFYRLKGIKREYSNARTPQQNGVLRKRTGPLLKAQGTMLADSFYLTLLGLSSSTACYVLNRGKDQIGFLTYIILYYSMNYHSVRSENQANIHAGQQESNQNTGTKDKIDAGDSEKEDEFAQDCFKLPIWHSYSSTNLFLDDLARLQRQEKEANEEAEALRKNLEQETENLVTQAGAAKASSTNIFSTISTTAKASGTNLVNTVSIPVSTASPNEGLSLSDTTNSQEDDSEIPPLEDIHEDTTDGIFTHSSYDDEGAEADFTNLETVVNVSPIPTSRIKPSHPSTLILRDPTSAVQTRSRVNKSSEAHAFVSYVQKQRRNNHKDFHHCLFACFLSQHEPKKISEALEDESWVDAMQEELLQFEIQKVWILVDLPYGKKAIGTKWVYRNKRMKDMLSGTKLIRHNSLSDGCEKCISLCKIDEEMSSMGELTFFLGLQVKQKPDGIFISQDKYVAEILKKFDFASVKTVSTPIETQKPLVKDEEASDVDVHLYRSMIGSLMYVTASRPDIMFAVCACSRFQVTPKTSHLSAVKRIFRYLKGKPKLGLWYPRDSSFDLESYSDSDYAGANLDRKSTTGGCQFLGRRLITWQCKKQTIMATSTTKAEYVAAASCCGQVLWIQNQMLDYGFNFMNTKIYIDNESTICIVKNPVYHSKTKHIAIRHHFIRDAYEKKLIQVLKIHTDDNVADLLTKAFDVSRFQFLVVSIGMINP</sequence>
<dbReference type="SUPFAM" id="SSF56672">
    <property type="entry name" value="DNA/RNA polymerases"/>
    <property type="match status" value="1"/>
</dbReference>
<evidence type="ECO:0000313" key="4">
    <source>
        <dbReference type="Proteomes" id="UP001151760"/>
    </source>
</evidence>
<dbReference type="Proteomes" id="UP001151760">
    <property type="component" value="Unassembled WGS sequence"/>
</dbReference>
<accession>A0ABQ4Z435</accession>
<dbReference type="PANTHER" id="PTHR11439">
    <property type="entry name" value="GAG-POL-RELATED RETROTRANSPOSON"/>
    <property type="match status" value="1"/>
</dbReference>
<dbReference type="InterPro" id="IPR043502">
    <property type="entry name" value="DNA/RNA_pol_sf"/>
</dbReference>
<reference evidence="3" key="2">
    <citation type="submission" date="2022-01" db="EMBL/GenBank/DDBJ databases">
        <authorList>
            <person name="Yamashiro T."/>
            <person name="Shiraishi A."/>
            <person name="Satake H."/>
            <person name="Nakayama K."/>
        </authorList>
    </citation>
    <scope>NUCLEOTIDE SEQUENCE</scope>
</reference>
<comment type="caution">
    <text evidence="3">The sequence shown here is derived from an EMBL/GenBank/DDBJ whole genome shotgun (WGS) entry which is preliminary data.</text>
</comment>
<evidence type="ECO:0000256" key="1">
    <source>
        <dbReference type="SAM" id="Coils"/>
    </source>
</evidence>
<dbReference type="PANTHER" id="PTHR11439:SF495">
    <property type="entry name" value="REVERSE TRANSCRIPTASE, RNA-DEPENDENT DNA POLYMERASE-RELATED"/>
    <property type="match status" value="1"/>
</dbReference>
<gene>
    <name evidence="3" type="ORF">Tco_0751042</name>
</gene>
<protein>
    <submittedName>
        <fullName evidence="3">Ribonuclease H-like domain-containing protein</fullName>
    </submittedName>
</protein>
<feature type="compositionally biased region" description="Polar residues" evidence="2">
    <location>
        <begin position="299"/>
        <end position="316"/>
    </location>
</feature>